<dbReference type="STRING" id="1891926.Fuma_01114"/>
<dbReference type="EMBL" id="CP017641">
    <property type="protein sequence ID" value="APZ91526.1"/>
    <property type="molecule type" value="Genomic_DNA"/>
</dbReference>
<dbReference type="SMART" id="SM00368">
    <property type="entry name" value="LRR_RI"/>
    <property type="match status" value="3"/>
</dbReference>
<dbReference type="Pfam" id="PF13516">
    <property type="entry name" value="LRR_6"/>
    <property type="match status" value="1"/>
</dbReference>
<dbReference type="Proteomes" id="UP000187735">
    <property type="component" value="Chromosome"/>
</dbReference>
<keyword evidence="2" id="KW-1185">Reference proteome</keyword>
<dbReference type="InterPro" id="IPR051341">
    <property type="entry name" value="Zyg-11_UBL_adapter"/>
</dbReference>
<dbReference type="KEGG" id="fmr:Fuma_01114"/>
<sequence>MWLQILACCQLLACQVNIASKDLSDDASVLTVEQQMTIDKFKALGAEINYLKKFPGEAGERVLYLDANASTAIHDKHLALLRHLPKLELLDLHGTRITDAGLKHLKTMPSLETLNLSFTKTTDCGLAHLSTLQSLSFLYLDGTRITDAGLKHLAKLKGVQNMSLSETKVTSAGAAMLAKALPSIDHDVTKLTLYVDHGERIHRLKERSKWIGTVHFLGGGVIDDKDLAQVAHIPDLETLIVADSLVSDQGLATLSKLSALQYLDIGSSHVRGPGLQHLHGLTHLKSLHISGNRIAVEYIESLELKLPKCRIHR</sequence>
<gene>
    <name evidence="1" type="ORF">Fuma_01114</name>
</gene>
<dbReference type="PANTHER" id="PTHR12904:SF23">
    <property type="entry name" value="PROTEIN ZER-1 HOMOLOG"/>
    <property type="match status" value="1"/>
</dbReference>
<dbReference type="OrthoDB" id="232968at2"/>
<dbReference type="InterPro" id="IPR001611">
    <property type="entry name" value="Leu-rich_rpt"/>
</dbReference>
<accession>A0A1P8WBV7</accession>
<reference evidence="1 2" key="1">
    <citation type="journal article" date="2016" name="Front. Microbiol.">
        <title>Fuerstia marisgermanicae gen. nov., sp. nov., an Unusual Member of the Phylum Planctomycetes from the German Wadden Sea.</title>
        <authorList>
            <person name="Kohn T."/>
            <person name="Heuer A."/>
            <person name="Jogler M."/>
            <person name="Vollmers J."/>
            <person name="Boedeker C."/>
            <person name="Bunk B."/>
            <person name="Rast P."/>
            <person name="Borchert D."/>
            <person name="Glockner I."/>
            <person name="Freese H.M."/>
            <person name="Klenk H.P."/>
            <person name="Overmann J."/>
            <person name="Kaster A.K."/>
            <person name="Rohde M."/>
            <person name="Wiegand S."/>
            <person name="Jogler C."/>
        </authorList>
    </citation>
    <scope>NUCLEOTIDE SEQUENCE [LARGE SCALE GENOMIC DNA]</scope>
    <source>
        <strain evidence="1 2">NH11</strain>
    </source>
</reference>
<dbReference type="RefSeq" id="WP_077023272.1">
    <property type="nucleotide sequence ID" value="NZ_CP017641.1"/>
</dbReference>
<evidence type="ECO:0000313" key="2">
    <source>
        <dbReference type="Proteomes" id="UP000187735"/>
    </source>
</evidence>
<evidence type="ECO:0000313" key="1">
    <source>
        <dbReference type="EMBL" id="APZ91526.1"/>
    </source>
</evidence>
<dbReference type="AlphaFoldDB" id="A0A1P8WBV7"/>
<dbReference type="PANTHER" id="PTHR12904">
    <property type="match status" value="1"/>
</dbReference>
<protein>
    <submittedName>
        <fullName evidence="1">Ran GTPase-activating protein (RanGAP) involved in mRNA processing and transport</fullName>
    </submittedName>
</protein>
<dbReference type="Pfam" id="PF13855">
    <property type="entry name" value="LRR_8"/>
    <property type="match status" value="1"/>
</dbReference>
<dbReference type="Gene3D" id="3.80.10.10">
    <property type="entry name" value="Ribonuclease Inhibitor"/>
    <property type="match status" value="2"/>
</dbReference>
<dbReference type="InterPro" id="IPR032675">
    <property type="entry name" value="LRR_dom_sf"/>
</dbReference>
<proteinExistence type="predicted"/>
<organism evidence="1 2">
    <name type="scientific">Fuerstiella marisgermanici</name>
    <dbReference type="NCBI Taxonomy" id="1891926"/>
    <lineage>
        <taxon>Bacteria</taxon>
        <taxon>Pseudomonadati</taxon>
        <taxon>Planctomycetota</taxon>
        <taxon>Planctomycetia</taxon>
        <taxon>Planctomycetales</taxon>
        <taxon>Planctomycetaceae</taxon>
        <taxon>Fuerstiella</taxon>
    </lineage>
</organism>
<name>A0A1P8WBV7_9PLAN</name>
<dbReference type="SUPFAM" id="SSF52047">
    <property type="entry name" value="RNI-like"/>
    <property type="match status" value="1"/>
</dbReference>